<keyword evidence="2" id="KW-1185">Reference proteome</keyword>
<protein>
    <submittedName>
        <fullName evidence="1">Uncharacterized protein</fullName>
    </submittedName>
</protein>
<dbReference type="AlphaFoldDB" id="D2Z2B9"/>
<evidence type="ECO:0000313" key="1">
    <source>
        <dbReference type="EMBL" id="EFC90075.1"/>
    </source>
</evidence>
<organism evidence="1 2">
    <name type="scientific">Dethiosulfovibrio peptidovorans DSM 11002</name>
    <dbReference type="NCBI Taxonomy" id="469381"/>
    <lineage>
        <taxon>Bacteria</taxon>
        <taxon>Thermotogati</taxon>
        <taxon>Synergistota</taxon>
        <taxon>Synergistia</taxon>
        <taxon>Synergistales</taxon>
        <taxon>Dethiosulfovibrionaceae</taxon>
        <taxon>Dethiosulfovibrio</taxon>
    </lineage>
</organism>
<gene>
    <name evidence="1" type="ORF">Dpep_0043</name>
</gene>
<dbReference type="STRING" id="469381.Dpep_0043"/>
<evidence type="ECO:0000313" key="2">
    <source>
        <dbReference type="Proteomes" id="UP000006427"/>
    </source>
</evidence>
<dbReference type="Proteomes" id="UP000006427">
    <property type="component" value="Unassembled WGS sequence"/>
</dbReference>
<reference evidence="1 2" key="1">
    <citation type="journal article" date="2010" name="Stand. Genomic Sci.">
        <title>Permanent draft genome sequence of Dethiosulfovibrio peptidovorans type strain (SEBR 4207).</title>
        <authorList>
            <person name="Labutti K."/>
            <person name="Mayilraj S."/>
            <person name="Clum A."/>
            <person name="Lucas S."/>
            <person name="Glavina Del Rio T."/>
            <person name="Nolan M."/>
            <person name="Tice H."/>
            <person name="Cheng J.F."/>
            <person name="Pitluck S."/>
            <person name="Liolios K."/>
            <person name="Ivanova N."/>
            <person name="Mavromatis K."/>
            <person name="Mikhailova N."/>
            <person name="Pati A."/>
            <person name="Goodwin L."/>
            <person name="Chen A."/>
            <person name="Palaniappan K."/>
            <person name="Land M."/>
            <person name="Hauser L."/>
            <person name="Chang Y.J."/>
            <person name="Jeffries C.D."/>
            <person name="Rohde M."/>
            <person name="Spring S."/>
            <person name="Goker M."/>
            <person name="Woyke T."/>
            <person name="Bristow J."/>
            <person name="Eisen J.A."/>
            <person name="Markowitz V."/>
            <person name="Hugenholtz P."/>
            <person name="Kyrpides N.C."/>
            <person name="Klenk H.P."/>
            <person name="Lapidus A."/>
        </authorList>
    </citation>
    <scope>NUCLEOTIDE SEQUENCE [LARGE SCALE GENOMIC DNA]</scope>
    <source>
        <strain evidence="1 2">DSM 11002</strain>
    </source>
</reference>
<dbReference type="PaxDb" id="469381-Dpep_0043"/>
<sequence>MEYKCPYCKSKIDSYYQTGVLLAPPEDQKDFLVKSTMTLRLNAQFKPMVMMICKKCGVATFVDPSTADLDNLTPVPYEETVKGDPISEKEKIRRARKTLDDLAGMVDKAEKE</sequence>
<dbReference type="EMBL" id="ABTR02000001">
    <property type="protein sequence ID" value="EFC90075.1"/>
    <property type="molecule type" value="Genomic_DNA"/>
</dbReference>
<proteinExistence type="predicted"/>
<name>D2Z2B9_9BACT</name>
<comment type="caution">
    <text evidence="1">The sequence shown here is derived from an EMBL/GenBank/DDBJ whole genome shotgun (WGS) entry which is preliminary data.</text>
</comment>
<dbReference type="RefSeq" id="WP_005658529.1">
    <property type="nucleotide sequence ID" value="NZ_ABTR02000001.1"/>
</dbReference>
<accession>D2Z2B9</accession>